<gene>
    <name evidence="11" type="ORF">PGO_146700</name>
</gene>
<dbReference type="GO" id="GO:0008094">
    <property type="term" value="F:ATP-dependent activity, acting on DNA"/>
    <property type="evidence" value="ECO:0007669"/>
    <property type="project" value="TreeGrafter"/>
</dbReference>
<dbReference type="CDD" id="cd18793">
    <property type="entry name" value="SF2_C_SNF"/>
    <property type="match status" value="1"/>
</dbReference>
<feature type="domain" description="Helicase ATP-binding" evidence="9">
    <location>
        <begin position="962"/>
        <end position="1027"/>
    </location>
</feature>
<dbReference type="SMART" id="SM00487">
    <property type="entry name" value="DEXDc"/>
    <property type="match status" value="1"/>
</dbReference>
<dbReference type="InterPro" id="IPR000330">
    <property type="entry name" value="SNF2_N"/>
</dbReference>
<dbReference type="SMART" id="SM01336">
    <property type="entry name" value="zf-PARP"/>
    <property type="match status" value="1"/>
</dbReference>
<dbReference type="GO" id="GO:0006289">
    <property type="term" value="P:nucleotide-excision repair"/>
    <property type="evidence" value="ECO:0007669"/>
    <property type="project" value="TreeGrafter"/>
</dbReference>
<keyword evidence="4" id="KW-0347">Helicase</keyword>
<dbReference type="Proteomes" id="UP000195521">
    <property type="component" value="Unassembled WGS sequence"/>
</dbReference>
<dbReference type="GO" id="GO:0005634">
    <property type="term" value="C:nucleus"/>
    <property type="evidence" value="ECO:0007669"/>
    <property type="project" value="TreeGrafter"/>
</dbReference>
<sequence length="1570" mass="180844">MGDSLDKIFSKKERFFKEIIETKCMFLKELKNWVGTNRIAKLKLKKDVQKVTPKLLINRTRSRASRCRVCGLPIEKNILRVGYPTKDPRGYYGFISCWVHLDCSKKILYAILYNQENEPHLKAYLNNSEKNVCEGKYNAHEQFIYKNINWEFFFGGFDELNDEERDKVKDTAKPCELENGKGRNSFEILVNKEKEMFDANTFTKQESRFIENKLTIPKELKFDLLEYQKEGVSWMINQERSSIKGGILADEMGMGKTIQAITLILCQKINKLNDEKEETSVCSKENIKVGVNEECEINGTNNVKGESDNSVIFISSGDGTTLEKKSSGEDGSENGIKVKQERFRNSSVKAGASNKCKVKTEDSSKCKGKTAASSKCKVKREASSKCKDKTAASSKCKDMTEASNKGSAKNGIKNNSVDIEKNTFEGQTLIIAPIAAVMQWKSEIEKFIAGDILKVHVYHGSMKKISFDELKKYDIVITSYAMVEAQFRKIINKYKISCEYCGRLYLPSTLVIHKKYFCGPDAVRTEKLKKRKKKNKDTALVAMKKFDDNFVPTPRNVLLEIMNENKNDSNETKLAQKNSKKKLKKNNMSQAELNVQADGKEIIVLSSEGYQDDNDDNNNDDDDDDNSSSSSKSIFSPLTRKTSSRIIDLCNLGFEKDIIEKSVENIYKGKGKNKKNVKWNLVIKDVLQNDSYTVDMNSKCKEILRQIYLSDTIIENDHLKKLNMGELKVVLITLGKHVFGTKVELINRILVSTKYIREELKLISGEKNIEILSKSEESKEKKKKKTLSVCRTRSSISSAPDFGIEENQMNGDNDEQEKKVKKSKSVTVQLKRRKGNYVRRKTANGSSSTLKKKNKEMKQKEKKRKNSFVKGVNKLKKRRKKNGTRGKERDDSESVSGTSDDSDESFKIEQIEEESSSSWIGDMKKEEINDSGDSYSSYDSIIVERMKNKRKEQKLAETSIFNESALHNIQWNRIILDEAHRIKNRNTSTTQSIFNLKCSGYRWCLTGTPLQNRIGELYSLIRFLEFYPYAYYFCSKKDCKCLLLNYEMRDNKYCYICNHSRINHFNYFNKRILRPIQLFGYNGEGVTSMYYLKNEVLDKILLRRTKGERKNDIKLKPLNIRIRKDKLSNEEKDFYESLYKQTSTQFDTYVKSNTVLHNYAHIFDLLSRLRQAADHPYLILFGNSFLSDPSGKFIKKNSTIISAISNDYVCGICMENVPKKSNINSKCDHHFHKSCLKQYIESFQEENNSNIHKDGCQDEIWNGTTLTKTQTYHFSNESEERREHCLHDRNEIVFNDDLSLSNSTNDAKEKRKRANSISVVKFKDKEKSKFVSLVNKKDENVKDLPLGCPVCFVPLTVDFKLLNETEELDDEEIIICKEETTSINKSFINRINTQEYKTSTKIEAVFEEVQNVIHTTDDKCLIFSQYCSMLDLIEYHLKKHNIICSKLLGYMSMVSRNNILYNFNEDKQLRVLLISLKAGGEGLNLQVANRIFIVDPWWNPAAELQAIQRAHRIGQTKTVYATRFIIENTVEEKIVQLQNKKQLVFDCTIGDSGNAMQKLTKEDLAFLFHA</sequence>
<evidence type="ECO:0000256" key="3">
    <source>
        <dbReference type="ARBA" id="ARBA00022801"/>
    </source>
</evidence>
<proteinExistence type="predicted"/>
<reference evidence="12" key="1">
    <citation type="submission" date="2017-04" db="EMBL/GenBank/DDBJ databases">
        <title>Plasmodium gonderi genome.</title>
        <authorList>
            <person name="Arisue N."/>
            <person name="Honma H."/>
            <person name="Kawai S."/>
            <person name="Tougan T."/>
            <person name="Tanabe K."/>
            <person name="Horii T."/>
        </authorList>
    </citation>
    <scope>NUCLEOTIDE SEQUENCE [LARGE SCALE GENOMIC DNA]</scope>
    <source>
        <strain evidence="12">ATCC 30045</strain>
    </source>
</reference>
<dbReference type="GO" id="GO:0005524">
    <property type="term" value="F:ATP binding"/>
    <property type="evidence" value="ECO:0007669"/>
    <property type="project" value="UniProtKB-KW"/>
</dbReference>
<dbReference type="InterPro" id="IPR001510">
    <property type="entry name" value="Znf_PARP"/>
</dbReference>
<dbReference type="InterPro" id="IPR001841">
    <property type="entry name" value="Znf_RING"/>
</dbReference>
<dbReference type="Gene3D" id="3.40.50.10810">
    <property type="entry name" value="Tandem AAA-ATPase domain"/>
    <property type="match status" value="3"/>
</dbReference>
<feature type="region of interest" description="Disordered" evidence="7">
    <location>
        <begin position="568"/>
        <end position="591"/>
    </location>
</feature>
<dbReference type="GO" id="GO:0003677">
    <property type="term" value="F:DNA binding"/>
    <property type="evidence" value="ECO:0007669"/>
    <property type="project" value="InterPro"/>
</dbReference>
<accession>A0A1Y1JSW5</accession>
<dbReference type="SMART" id="SM00184">
    <property type="entry name" value="RING"/>
    <property type="match status" value="1"/>
</dbReference>
<dbReference type="RefSeq" id="XP_028546461.1">
    <property type="nucleotide sequence ID" value="XM_028690660.1"/>
</dbReference>
<feature type="compositionally biased region" description="Basic residues" evidence="7">
    <location>
        <begin position="850"/>
        <end position="884"/>
    </location>
</feature>
<keyword evidence="3" id="KW-0378">Hydrolase</keyword>
<name>A0A1Y1JSW5_PLAGO</name>
<evidence type="ECO:0000313" key="11">
    <source>
        <dbReference type="EMBL" id="GAW83872.1"/>
    </source>
</evidence>
<dbReference type="Pfam" id="PF00271">
    <property type="entry name" value="Helicase_C"/>
    <property type="match status" value="1"/>
</dbReference>
<feature type="region of interest" description="Disordered" evidence="7">
    <location>
        <begin position="609"/>
        <end position="636"/>
    </location>
</feature>
<dbReference type="PROSITE" id="PS51192">
    <property type="entry name" value="HELICASE_ATP_BIND_1"/>
    <property type="match status" value="1"/>
</dbReference>
<dbReference type="GO" id="GO:0004386">
    <property type="term" value="F:helicase activity"/>
    <property type="evidence" value="ECO:0007669"/>
    <property type="project" value="UniProtKB-KW"/>
</dbReference>
<evidence type="ECO:0000313" key="12">
    <source>
        <dbReference type="Proteomes" id="UP000195521"/>
    </source>
</evidence>
<dbReference type="GO" id="GO:0016787">
    <property type="term" value="F:hydrolase activity"/>
    <property type="evidence" value="ECO:0007669"/>
    <property type="project" value="UniProtKB-KW"/>
</dbReference>
<dbReference type="SUPFAM" id="SSF57850">
    <property type="entry name" value="RING/U-box"/>
    <property type="match status" value="1"/>
</dbReference>
<dbReference type="PROSITE" id="PS50064">
    <property type="entry name" value="ZF_PARP_2"/>
    <property type="match status" value="1"/>
</dbReference>
<dbReference type="OrthoDB" id="448448at2759"/>
<dbReference type="InterPro" id="IPR049730">
    <property type="entry name" value="SNF2/RAD54-like_C"/>
</dbReference>
<evidence type="ECO:0000256" key="2">
    <source>
        <dbReference type="ARBA" id="ARBA00022741"/>
    </source>
</evidence>
<dbReference type="GO" id="GO:0008270">
    <property type="term" value="F:zinc ion binding"/>
    <property type="evidence" value="ECO:0007669"/>
    <property type="project" value="InterPro"/>
</dbReference>
<feature type="domain" description="Helicase C-terminal" evidence="10">
    <location>
        <begin position="1401"/>
        <end position="1553"/>
    </location>
</feature>
<dbReference type="PROSITE" id="PS51194">
    <property type="entry name" value="HELICASE_CTER"/>
    <property type="match status" value="1"/>
</dbReference>
<feature type="domain" description="PARP-type" evidence="8">
    <location>
        <begin position="55"/>
        <end position="176"/>
    </location>
</feature>
<protein>
    <submittedName>
        <fullName evidence="11">DNA repair protein rhp16</fullName>
    </submittedName>
</protein>
<dbReference type="SMART" id="SM00490">
    <property type="entry name" value="HELICc"/>
    <property type="match status" value="1"/>
</dbReference>
<dbReference type="InterPro" id="IPR014001">
    <property type="entry name" value="Helicase_ATP-bd"/>
</dbReference>
<dbReference type="Gene3D" id="3.30.40.10">
    <property type="entry name" value="Zinc/RING finger domain, C3HC4 (zinc finger)"/>
    <property type="match status" value="1"/>
</dbReference>
<comment type="caution">
    <text evidence="11">The sequence shown here is derived from an EMBL/GenBank/DDBJ whole genome shotgun (WGS) entry which is preliminary data.</text>
</comment>
<dbReference type="Pfam" id="PF00176">
    <property type="entry name" value="SNF2-rel_dom"/>
    <property type="match status" value="2"/>
</dbReference>
<keyword evidence="5" id="KW-0862">Zinc</keyword>
<dbReference type="SUPFAM" id="SSF57716">
    <property type="entry name" value="Glucocorticoid receptor-like (DNA-binding domain)"/>
    <property type="match status" value="1"/>
</dbReference>
<evidence type="ECO:0000259" key="9">
    <source>
        <dbReference type="PROSITE" id="PS51192"/>
    </source>
</evidence>
<evidence type="ECO:0000256" key="5">
    <source>
        <dbReference type="ARBA" id="ARBA00022833"/>
    </source>
</evidence>
<dbReference type="OMA" id="DHPYLIL"/>
<dbReference type="PANTHER" id="PTHR45626">
    <property type="entry name" value="TRANSCRIPTION TERMINATION FACTOR 2-RELATED"/>
    <property type="match status" value="1"/>
</dbReference>
<dbReference type="PANTHER" id="PTHR45626:SF12">
    <property type="entry name" value="DNA REPAIR PROTEIN RAD16"/>
    <property type="match status" value="1"/>
</dbReference>
<keyword evidence="2" id="KW-0547">Nucleotide-binding</keyword>
<feature type="region of interest" description="Disordered" evidence="7">
    <location>
        <begin position="799"/>
        <end position="923"/>
    </location>
</feature>
<dbReference type="EMBL" id="BDQF01000015">
    <property type="protein sequence ID" value="GAW83872.1"/>
    <property type="molecule type" value="Genomic_DNA"/>
</dbReference>
<evidence type="ECO:0000256" key="4">
    <source>
        <dbReference type="ARBA" id="ARBA00022806"/>
    </source>
</evidence>
<dbReference type="InterPro" id="IPR001650">
    <property type="entry name" value="Helicase_C-like"/>
</dbReference>
<feature type="compositionally biased region" description="Acidic residues" evidence="7">
    <location>
        <begin position="610"/>
        <end position="626"/>
    </location>
</feature>
<dbReference type="SUPFAM" id="SSF52540">
    <property type="entry name" value="P-loop containing nucleoside triphosphate hydrolases"/>
    <property type="match status" value="3"/>
</dbReference>
<keyword evidence="6" id="KW-0067">ATP-binding</keyword>
<dbReference type="InterPro" id="IPR038718">
    <property type="entry name" value="SNF2-like_sf"/>
</dbReference>
<feature type="compositionally biased region" description="Basic residues" evidence="7">
    <location>
        <begin position="819"/>
        <end position="842"/>
    </location>
</feature>
<dbReference type="InterPro" id="IPR027417">
    <property type="entry name" value="P-loop_NTPase"/>
</dbReference>
<evidence type="ECO:0000259" key="10">
    <source>
        <dbReference type="PROSITE" id="PS51194"/>
    </source>
</evidence>
<dbReference type="InterPro" id="IPR013083">
    <property type="entry name" value="Znf_RING/FYVE/PHD"/>
</dbReference>
<evidence type="ECO:0000256" key="1">
    <source>
        <dbReference type="ARBA" id="ARBA00022723"/>
    </source>
</evidence>
<keyword evidence="1" id="KW-0479">Metal-binding</keyword>
<keyword evidence="12" id="KW-1185">Reference proteome</keyword>
<dbReference type="GeneID" id="39750618"/>
<evidence type="ECO:0000256" key="6">
    <source>
        <dbReference type="ARBA" id="ARBA00022840"/>
    </source>
</evidence>
<evidence type="ECO:0000256" key="7">
    <source>
        <dbReference type="SAM" id="MobiDB-lite"/>
    </source>
</evidence>
<evidence type="ECO:0000259" key="8">
    <source>
        <dbReference type="PROSITE" id="PS50064"/>
    </source>
</evidence>
<dbReference type="Gene3D" id="3.40.50.300">
    <property type="entry name" value="P-loop containing nucleotide triphosphate hydrolases"/>
    <property type="match status" value="1"/>
</dbReference>
<dbReference type="InterPro" id="IPR050628">
    <property type="entry name" value="SNF2_RAD54_helicase_TF"/>
</dbReference>
<organism evidence="11 12">
    <name type="scientific">Plasmodium gonderi</name>
    <dbReference type="NCBI Taxonomy" id="77519"/>
    <lineage>
        <taxon>Eukaryota</taxon>
        <taxon>Sar</taxon>
        <taxon>Alveolata</taxon>
        <taxon>Apicomplexa</taxon>
        <taxon>Aconoidasida</taxon>
        <taxon>Haemosporida</taxon>
        <taxon>Plasmodiidae</taxon>
        <taxon>Plasmodium</taxon>
        <taxon>Plasmodium (Plasmodium)</taxon>
    </lineage>
</organism>